<organism evidence="1 2">
    <name type="scientific">Sphaeroforma arctica JP610</name>
    <dbReference type="NCBI Taxonomy" id="667725"/>
    <lineage>
        <taxon>Eukaryota</taxon>
        <taxon>Ichthyosporea</taxon>
        <taxon>Ichthyophonida</taxon>
        <taxon>Sphaeroforma</taxon>
    </lineage>
</organism>
<proteinExistence type="predicted"/>
<dbReference type="RefSeq" id="XP_014148452.1">
    <property type="nucleotide sequence ID" value="XM_014292977.1"/>
</dbReference>
<protein>
    <submittedName>
        <fullName evidence="1">Uncharacterized protein</fullName>
    </submittedName>
</protein>
<feature type="non-terminal residue" evidence="1">
    <location>
        <position position="90"/>
    </location>
</feature>
<dbReference type="AlphaFoldDB" id="A0A0L0FCR4"/>
<dbReference type="EMBL" id="KQ244296">
    <property type="protein sequence ID" value="KNC74550.1"/>
    <property type="molecule type" value="Genomic_DNA"/>
</dbReference>
<reference evidence="1 2" key="1">
    <citation type="submission" date="2011-02" db="EMBL/GenBank/DDBJ databases">
        <title>The Genome Sequence of Sphaeroforma arctica JP610.</title>
        <authorList>
            <consortium name="The Broad Institute Genome Sequencing Platform"/>
            <person name="Russ C."/>
            <person name="Cuomo C."/>
            <person name="Young S.K."/>
            <person name="Zeng Q."/>
            <person name="Gargeya S."/>
            <person name="Alvarado L."/>
            <person name="Berlin A."/>
            <person name="Chapman S.B."/>
            <person name="Chen Z."/>
            <person name="Freedman E."/>
            <person name="Gellesch M."/>
            <person name="Goldberg J."/>
            <person name="Griggs A."/>
            <person name="Gujja S."/>
            <person name="Heilman E."/>
            <person name="Heiman D."/>
            <person name="Howarth C."/>
            <person name="Mehta T."/>
            <person name="Neiman D."/>
            <person name="Pearson M."/>
            <person name="Roberts A."/>
            <person name="Saif S."/>
            <person name="Shea T."/>
            <person name="Shenoy N."/>
            <person name="Sisk P."/>
            <person name="Stolte C."/>
            <person name="Sykes S."/>
            <person name="White J."/>
            <person name="Yandava C."/>
            <person name="Burger G."/>
            <person name="Gray M.W."/>
            <person name="Holland P.W.H."/>
            <person name="King N."/>
            <person name="Lang F.B.F."/>
            <person name="Roger A.J."/>
            <person name="Ruiz-Trillo I."/>
            <person name="Haas B."/>
            <person name="Nusbaum C."/>
            <person name="Birren B."/>
        </authorList>
    </citation>
    <scope>NUCLEOTIDE SEQUENCE [LARGE SCALE GENOMIC DNA]</scope>
    <source>
        <strain evidence="1 2">JP610</strain>
    </source>
</reference>
<dbReference type="OrthoDB" id="411524at2759"/>
<dbReference type="Proteomes" id="UP000054560">
    <property type="component" value="Unassembled WGS sequence"/>
</dbReference>
<evidence type="ECO:0000313" key="2">
    <source>
        <dbReference type="Proteomes" id="UP000054560"/>
    </source>
</evidence>
<keyword evidence="2" id="KW-1185">Reference proteome</keyword>
<sequence>RFAPPLQQECATISKAKAVEAMYNKLASPMHSYFHAAYIPTNHVKWMKSGEDVFYEVPYTMRFEPYYIARAPIPMFNPGFVDRGGNFAQQ</sequence>
<accession>A0A0L0FCR4</accession>
<name>A0A0L0FCR4_9EUKA</name>
<dbReference type="GeneID" id="25913412"/>
<evidence type="ECO:0000313" key="1">
    <source>
        <dbReference type="EMBL" id="KNC74550.1"/>
    </source>
</evidence>
<gene>
    <name evidence="1" type="ORF">SARC_12908</name>
</gene>
<feature type="non-terminal residue" evidence="1">
    <location>
        <position position="1"/>
    </location>
</feature>